<protein>
    <submittedName>
        <fullName evidence="2">DUF1127 domain-containing protein</fullName>
    </submittedName>
</protein>
<reference evidence="2 3" key="1">
    <citation type="submission" date="2024-05" db="EMBL/GenBank/DDBJ databases">
        <title>Neorhizobium sp. Rsf11, a plant growth promoting and heavy metal resistant PAH-degrader.</title>
        <authorList>
            <person name="Golubev S.N."/>
            <person name="Muratova A.Y."/>
            <person name="Markelova M.I."/>
        </authorList>
    </citation>
    <scope>NUCLEOTIDE SEQUENCE [LARGE SCALE GENOMIC DNA]</scope>
    <source>
        <strain evidence="2 3">Rsf11</strain>
    </source>
</reference>
<evidence type="ECO:0000259" key="1">
    <source>
        <dbReference type="Pfam" id="PF06568"/>
    </source>
</evidence>
<gene>
    <name evidence="2" type="ORF">ABK249_30085</name>
</gene>
<organism evidence="2 3">
    <name type="scientific">Neorhizobium phenanthreniclasticum</name>
    <dbReference type="NCBI Taxonomy" id="3157917"/>
    <lineage>
        <taxon>Bacteria</taxon>
        <taxon>Pseudomonadati</taxon>
        <taxon>Pseudomonadota</taxon>
        <taxon>Alphaproteobacteria</taxon>
        <taxon>Hyphomicrobiales</taxon>
        <taxon>Rhizobiaceae</taxon>
        <taxon>Rhizobium/Agrobacterium group</taxon>
        <taxon>Neorhizobium</taxon>
    </lineage>
</organism>
<dbReference type="EMBL" id="JBEAAL010000037">
    <property type="protein sequence ID" value="MEQ1409161.1"/>
    <property type="molecule type" value="Genomic_DNA"/>
</dbReference>
<comment type="caution">
    <text evidence="2">The sequence shown here is derived from an EMBL/GenBank/DDBJ whole genome shotgun (WGS) entry which is preliminary data.</text>
</comment>
<evidence type="ECO:0000313" key="2">
    <source>
        <dbReference type="EMBL" id="MEQ1409161.1"/>
    </source>
</evidence>
<feature type="domain" description="YjiS-like" evidence="1">
    <location>
        <begin position="31"/>
        <end position="62"/>
    </location>
</feature>
<dbReference type="Pfam" id="PF06568">
    <property type="entry name" value="YjiS-like"/>
    <property type="match status" value="1"/>
</dbReference>
<keyword evidence="3" id="KW-1185">Reference proteome</keyword>
<evidence type="ECO:0000313" key="3">
    <source>
        <dbReference type="Proteomes" id="UP001496627"/>
    </source>
</evidence>
<dbReference type="RefSeq" id="WP_037154807.1">
    <property type="nucleotide sequence ID" value="NZ_JBEAAL010000037.1"/>
</dbReference>
<accession>A0ABV0MCG3</accession>
<dbReference type="Proteomes" id="UP001496627">
    <property type="component" value="Unassembled WGS sequence"/>
</dbReference>
<name>A0ABV0MCG3_9HYPH</name>
<sequence length="78" mass="9098">MYKSQSLVADALSATVDELYREHGVWKTAHALVMAAWRRRRMKNHISDLSNRMRRDIGVPESEDAPGEARRSFWDVRL</sequence>
<proteinExistence type="predicted"/>
<dbReference type="InterPro" id="IPR009506">
    <property type="entry name" value="YjiS-like"/>
</dbReference>